<name>A0ABU8XI54_9BURK</name>
<organism evidence="2 3">
    <name type="scientific">Variovorax robiniae</name>
    <dbReference type="NCBI Taxonomy" id="1836199"/>
    <lineage>
        <taxon>Bacteria</taxon>
        <taxon>Pseudomonadati</taxon>
        <taxon>Pseudomonadota</taxon>
        <taxon>Betaproteobacteria</taxon>
        <taxon>Burkholderiales</taxon>
        <taxon>Comamonadaceae</taxon>
        <taxon>Variovorax</taxon>
    </lineage>
</organism>
<comment type="caution">
    <text evidence="2">The sequence shown here is derived from an EMBL/GenBank/DDBJ whole genome shotgun (WGS) entry which is preliminary data.</text>
</comment>
<dbReference type="InterPro" id="IPR036388">
    <property type="entry name" value="WH-like_DNA-bd_sf"/>
</dbReference>
<dbReference type="Pfam" id="PF02082">
    <property type="entry name" value="Rrf2"/>
    <property type="match status" value="1"/>
</dbReference>
<dbReference type="InterPro" id="IPR036390">
    <property type="entry name" value="WH_DNA-bd_sf"/>
</dbReference>
<dbReference type="EMBL" id="JBBKZS010000031">
    <property type="protein sequence ID" value="MEJ8859562.1"/>
    <property type="molecule type" value="Genomic_DNA"/>
</dbReference>
<gene>
    <name evidence="2" type="ORF">WKW79_33725</name>
</gene>
<dbReference type="SUPFAM" id="SSF46785">
    <property type="entry name" value="Winged helix' DNA-binding domain"/>
    <property type="match status" value="1"/>
</dbReference>
<dbReference type="Proteomes" id="UP001367030">
    <property type="component" value="Unassembled WGS sequence"/>
</dbReference>
<dbReference type="Gene3D" id="1.10.10.10">
    <property type="entry name" value="Winged helix-like DNA-binding domain superfamily/Winged helix DNA-binding domain"/>
    <property type="match status" value="1"/>
</dbReference>
<protein>
    <submittedName>
        <fullName evidence="2">Rrf2 family transcriptional regulator</fullName>
    </submittedName>
</protein>
<reference evidence="2 3" key="1">
    <citation type="submission" date="2024-03" db="EMBL/GenBank/DDBJ databases">
        <title>Novel species of the genus Variovorax.</title>
        <authorList>
            <person name="Liu Q."/>
            <person name="Xin Y.-H."/>
        </authorList>
    </citation>
    <scope>NUCLEOTIDE SEQUENCE [LARGE SCALE GENOMIC DNA]</scope>
    <source>
        <strain evidence="2 3">KACC 18901</strain>
    </source>
</reference>
<evidence type="ECO:0000313" key="3">
    <source>
        <dbReference type="Proteomes" id="UP001367030"/>
    </source>
</evidence>
<dbReference type="PANTHER" id="PTHR33221">
    <property type="entry name" value="WINGED HELIX-TURN-HELIX TRANSCRIPTIONAL REGULATOR, RRF2 FAMILY"/>
    <property type="match status" value="1"/>
</dbReference>
<proteinExistence type="predicted"/>
<evidence type="ECO:0000313" key="2">
    <source>
        <dbReference type="EMBL" id="MEJ8859562.1"/>
    </source>
</evidence>
<dbReference type="PROSITE" id="PS51197">
    <property type="entry name" value="HTH_RRF2_2"/>
    <property type="match status" value="1"/>
</dbReference>
<dbReference type="NCBIfam" id="TIGR00738">
    <property type="entry name" value="rrf2_super"/>
    <property type="match status" value="1"/>
</dbReference>
<dbReference type="RefSeq" id="WP_340339623.1">
    <property type="nucleotide sequence ID" value="NZ_JBBKZS010000031.1"/>
</dbReference>
<keyword evidence="3" id="KW-1185">Reference proteome</keyword>
<keyword evidence="1" id="KW-0238">DNA-binding</keyword>
<dbReference type="InterPro" id="IPR000944">
    <property type="entry name" value="Tscrpt_reg_Rrf2"/>
</dbReference>
<accession>A0ABU8XI54</accession>
<sequence length="151" mass="16324">MRLTAMTDYALRLLMYAAQRPDRLCTISEIARAHGISEAHLMKVTHQLGIQGWIETVRGKGGGLRLARGPEDINLGALVRGIEANFELVDCFGTDSTCALTGRCGLAGLLDGALERFLAHLDGFTLADALRDTRPIGISAIPVRVHRRASS</sequence>
<dbReference type="PANTHER" id="PTHR33221:SF4">
    <property type="entry name" value="HTH-TYPE TRANSCRIPTIONAL REPRESSOR NSRR"/>
    <property type="match status" value="1"/>
</dbReference>
<evidence type="ECO:0000256" key="1">
    <source>
        <dbReference type="ARBA" id="ARBA00023125"/>
    </source>
</evidence>